<keyword evidence="2" id="KW-1185">Reference proteome</keyword>
<organism evidence="1 2">
    <name type="scientific">Rhodococcus phage Trina</name>
    <dbReference type="NCBI Taxonomy" id="2027905"/>
    <lineage>
        <taxon>Viruses</taxon>
        <taxon>Duplodnaviria</taxon>
        <taxon>Heunggongvirae</taxon>
        <taxon>Uroviricota</taxon>
        <taxon>Caudoviricetes</taxon>
        <taxon>Trinavirus</taxon>
        <taxon>Trinavirus trina</taxon>
    </lineage>
</organism>
<accession>A0A2D0ZWR5</accession>
<reference evidence="2" key="1">
    <citation type="submission" date="2017-08" db="EMBL/GenBank/DDBJ databases">
        <authorList>
            <person name="de Groot N.N."/>
        </authorList>
    </citation>
    <scope>NUCLEOTIDE SEQUENCE [LARGE SCALE GENOMIC DNA]</scope>
</reference>
<gene>
    <name evidence="1" type="ORF">SEA_TRINA_175</name>
</gene>
<dbReference type="Proteomes" id="UP000231419">
    <property type="component" value="Segment"/>
</dbReference>
<proteinExistence type="predicted"/>
<sequence>MDDIKRVVSQSIDEINEAFQDEFGRGPTKIEVLSLIRVELISRYS</sequence>
<evidence type="ECO:0000313" key="2">
    <source>
        <dbReference type="Proteomes" id="UP000231419"/>
    </source>
</evidence>
<protein>
    <submittedName>
        <fullName evidence="1">Uncharacterized protein</fullName>
    </submittedName>
</protein>
<evidence type="ECO:0000313" key="1">
    <source>
        <dbReference type="EMBL" id="ASZ74963.1"/>
    </source>
</evidence>
<dbReference type="EMBL" id="MF668286">
    <property type="protein sequence ID" value="ASZ74963.1"/>
    <property type="molecule type" value="Genomic_DNA"/>
</dbReference>
<name>A0A2D0ZWR5_9CAUD</name>